<keyword evidence="2" id="KW-1185">Reference proteome</keyword>
<organism evidence="1 2">
    <name type="scientific">Sphaerotilus natans subsp. natans DSM 6575</name>
    <dbReference type="NCBI Taxonomy" id="1286631"/>
    <lineage>
        <taxon>Bacteria</taxon>
        <taxon>Pseudomonadati</taxon>
        <taxon>Pseudomonadota</taxon>
        <taxon>Betaproteobacteria</taxon>
        <taxon>Burkholderiales</taxon>
        <taxon>Sphaerotilaceae</taxon>
        <taxon>Sphaerotilus</taxon>
    </lineage>
</organism>
<proteinExistence type="predicted"/>
<evidence type="ECO:0000313" key="2">
    <source>
        <dbReference type="Proteomes" id="UP000026714"/>
    </source>
</evidence>
<reference evidence="1 2" key="1">
    <citation type="journal article" date="2014" name="FEMS Microbiol. Ecol.">
        <title>Sphaerotilus natans encrusted with nanoball-shaped Fe(III) oxide minerals formed by nitrate-reducing mixotrophic Fe(II) oxidation.</title>
        <authorList>
            <person name="Park S."/>
            <person name="Kim D.H."/>
            <person name="Lee J.H."/>
            <person name="Hur H.G."/>
        </authorList>
    </citation>
    <scope>NUCLEOTIDE SEQUENCE [LARGE SCALE GENOMIC DNA]</scope>
    <source>
        <strain evidence="1 2">DSM 6575</strain>
    </source>
</reference>
<gene>
    <name evidence="1" type="ORF">X805_26880</name>
</gene>
<name>A0A059KKX0_9BURK</name>
<comment type="caution">
    <text evidence="1">The sequence shown here is derived from an EMBL/GenBank/DDBJ whole genome shotgun (WGS) entry which is preliminary data.</text>
</comment>
<protein>
    <submittedName>
        <fullName evidence="1">Uncharacterized protein</fullName>
    </submittedName>
</protein>
<sequence length="39" mass="4083">MVEDLGGVLRHGGSPGDAWRGDAWWAVRTARSGSLFPGG</sequence>
<accession>A0A059KKX0</accession>
<dbReference type="EMBL" id="AZRA01000068">
    <property type="protein sequence ID" value="KDB51758.1"/>
    <property type="molecule type" value="Genomic_DNA"/>
</dbReference>
<dbReference type="AlphaFoldDB" id="A0A059KKX0"/>
<dbReference type="Proteomes" id="UP000026714">
    <property type="component" value="Unassembled WGS sequence"/>
</dbReference>
<evidence type="ECO:0000313" key="1">
    <source>
        <dbReference type="EMBL" id="KDB51758.1"/>
    </source>
</evidence>